<dbReference type="PATRIC" id="fig|1158608.3.peg.2215"/>
<comment type="caution">
    <text evidence="4">The sequence shown here is derived from an EMBL/GenBank/DDBJ whole genome shotgun (WGS) entry which is preliminary data.</text>
</comment>
<reference evidence="5 7" key="2">
    <citation type="submission" date="2013-03" db="EMBL/GenBank/DDBJ databases">
        <title>The Genome Sequence of Enterococcus haemoperoxidus BAA-382 (PacBio/Illumina hybrid assembly).</title>
        <authorList>
            <consortium name="The Broad Institute Genomics Platform"/>
            <consortium name="The Broad Institute Genome Sequencing Center for Infectious Disease"/>
            <person name="Earl A."/>
            <person name="Russ C."/>
            <person name="Gilmore M."/>
            <person name="Surin D."/>
            <person name="Walker B."/>
            <person name="Young S."/>
            <person name="Zeng Q."/>
            <person name="Gargeya S."/>
            <person name="Fitzgerald M."/>
            <person name="Haas B."/>
            <person name="Abouelleil A."/>
            <person name="Allen A.W."/>
            <person name="Alvarado L."/>
            <person name="Arachchi H.M."/>
            <person name="Berlin A.M."/>
            <person name="Chapman S.B."/>
            <person name="Gainer-Dewar J."/>
            <person name="Goldberg J."/>
            <person name="Griggs A."/>
            <person name="Gujja S."/>
            <person name="Hansen M."/>
            <person name="Howarth C."/>
            <person name="Imamovic A."/>
            <person name="Ireland A."/>
            <person name="Larimer J."/>
            <person name="McCowan C."/>
            <person name="Murphy C."/>
            <person name="Pearson M."/>
            <person name="Poon T.W."/>
            <person name="Priest M."/>
            <person name="Roberts A."/>
            <person name="Saif S."/>
            <person name="Shea T."/>
            <person name="Sisk P."/>
            <person name="Sykes S."/>
            <person name="Wortman J."/>
            <person name="Nusbaum C."/>
            <person name="Birren B."/>
        </authorList>
    </citation>
    <scope>NUCLEOTIDE SEQUENCE [LARGE SCALE GENOMIC DNA]</scope>
    <source>
        <strain evidence="5 7">ATCC BAA-382</strain>
    </source>
</reference>
<evidence type="ECO:0000313" key="4">
    <source>
        <dbReference type="EMBL" id="EOH94523.1"/>
    </source>
</evidence>
<dbReference type="EMBL" id="ASVY01000003">
    <property type="protein sequence ID" value="EOT60568.1"/>
    <property type="molecule type" value="Genomic_DNA"/>
</dbReference>
<evidence type="ECO:0000259" key="3">
    <source>
        <dbReference type="PROSITE" id="PS51186"/>
    </source>
</evidence>
<dbReference type="Proteomes" id="UP000013858">
    <property type="component" value="Unassembled WGS sequence"/>
</dbReference>
<dbReference type="OrthoDB" id="9796171at2"/>
<dbReference type="Pfam" id="PF00583">
    <property type="entry name" value="Acetyltransf_1"/>
    <property type="match status" value="1"/>
</dbReference>
<dbReference type="RefSeq" id="WP_010762440.1">
    <property type="nucleotide sequence ID" value="NZ_KB946316.1"/>
</dbReference>
<dbReference type="EMBL" id="AJAR01000021">
    <property type="protein sequence ID" value="EOH94523.1"/>
    <property type="molecule type" value="Genomic_DNA"/>
</dbReference>
<accession>R2QH38</accession>
<gene>
    <name evidence="5" type="ORF">I583_03214</name>
    <name evidence="4" type="ORF">UAW_02249</name>
</gene>
<evidence type="ECO:0000313" key="5">
    <source>
        <dbReference type="EMBL" id="EOT60568.1"/>
    </source>
</evidence>
<name>R2QH38_9ENTE</name>
<sequence length="158" mass="17925">MTIKIEKVAITHPDLLNLVQELNDFFNEEWGTEIAQGYQNHHNLAEMACAVVAYDDQVAVGCGCWKLLDEQTPEIKRMYVKQTSRGNGAAGEIIQALEADMLEKGYQQVVLETGKDMLGAIRFYERHGYHIIPNYGEFIGDKLCICMKKIIKESVKQN</sequence>
<proteinExistence type="predicted"/>
<keyword evidence="7" id="KW-1185">Reference proteome</keyword>
<dbReference type="Proteomes" id="UP000014197">
    <property type="component" value="Unassembled WGS sequence"/>
</dbReference>
<evidence type="ECO:0000313" key="6">
    <source>
        <dbReference type="Proteomes" id="UP000013858"/>
    </source>
</evidence>
<dbReference type="GO" id="GO:0016747">
    <property type="term" value="F:acyltransferase activity, transferring groups other than amino-acyl groups"/>
    <property type="evidence" value="ECO:0007669"/>
    <property type="project" value="InterPro"/>
</dbReference>
<evidence type="ECO:0000313" key="7">
    <source>
        <dbReference type="Proteomes" id="UP000014197"/>
    </source>
</evidence>
<protein>
    <recommendedName>
        <fullName evidence="3">N-acetyltransferase domain-containing protein</fullName>
    </recommendedName>
</protein>
<keyword evidence="1" id="KW-0808">Transferase</keyword>
<dbReference type="InterPro" id="IPR050832">
    <property type="entry name" value="Bact_Acetyltransf"/>
</dbReference>
<dbReference type="PROSITE" id="PS51186">
    <property type="entry name" value="GNAT"/>
    <property type="match status" value="1"/>
</dbReference>
<dbReference type="PANTHER" id="PTHR43877">
    <property type="entry name" value="AMINOALKYLPHOSPHONATE N-ACETYLTRANSFERASE-RELATED-RELATED"/>
    <property type="match status" value="1"/>
</dbReference>
<dbReference type="SUPFAM" id="SSF55729">
    <property type="entry name" value="Acyl-CoA N-acyltransferases (Nat)"/>
    <property type="match status" value="1"/>
</dbReference>
<evidence type="ECO:0000256" key="1">
    <source>
        <dbReference type="ARBA" id="ARBA00022679"/>
    </source>
</evidence>
<dbReference type="InterPro" id="IPR016181">
    <property type="entry name" value="Acyl_CoA_acyltransferase"/>
</dbReference>
<organism evidence="4 6">
    <name type="scientific">Enterococcus haemoperoxidus ATCC BAA-382</name>
    <dbReference type="NCBI Taxonomy" id="1158608"/>
    <lineage>
        <taxon>Bacteria</taxon>
        <taxon>Bacillati</taxon>
        <taxon>Bacillota</taxon>
        <taxon>Bacilli</taxon>
        <taxon>Lactobacillales</taxon>
        <taxon>Enterococcaceae</taxon>
        <taxon>Enterococcus</taxon>
    </lineage>
</organism>
<evidence type="ECO:0000256" key="2">
    <source>
        <dbReference type="ARBA" id="ARBA00023315"/>
    </source>
</evidence>
<dbReference type="PANTHER" id="PTHR43877:SF2">
    <property type="entry name" value="AMINOALKYLPHOSPHONATE N-ACETYLTRANSFERASE-RELATED"/>
    <property type="match status" value="1"/>
</dbReference>
<reference evidence="4 6" key="1">
    <citation type="submission" date="2013-02" db="EMBL/GenBank/DDBJ databases">
        <title>The Genome Sequence of Enterococcus haemoperoxidus BAA-382.</title>
        <authorList>
            <consortium name="The Broad Institute Genome Sequencing Platform"/>
            <consortium name="The Broad Institute Genome Sequencing Center for Infectious Disease"/>
            <person name="Earl A.M."/>
            <person name="Gilmore M.S."/>
            <person name="Lebreton F."/>
            <person name="Walker B."/>
            <person name="Young S.K."/>
            <person name="Zeng Q."/>
            <person name="Gargeya S."/>
            <person name="Fitzgerald M."/>
            <person name="Haas B."/>
            <person name="Abouelleil A."/>
            <person name="Alvarado L."/>
            <person name="Arachchi H.M."/>
            <person name="Berlin A.M."/>
            <person name="Chapman S.B."/>
            <person name="Dewar J."/>
            <person name="Goldberg J."/>
            <person name="Griggs A."/>
            <person name="Gujja S."/>
            <person name="Hansen M."/>
            <person name="Howarth C."/>
            <person name="Imamovic A."/>
            <person name="Larimer J."/>
            <person name="McCowan C."/>
            <person name="Murphy C."/>
            <person name="Neiman D."/>
            <person name="Pearson M."/>
            <person name="Priest M."/>
            <person name="Roberts A."/>
            <person name="Saif S."/>
            <person name="Shea T."/>
            <person name="Sisk P."/>
            <person name="Sykes S."/>
            <person name="Wortman J."/>
            <person name="Nusbaum C."/>
            <person name="Birren B."/>
        </authorList>
    </citation>
    <scope>NUCLEOTIDE SEQUENCE [LARGE SCALE GENOMIC DNA]</scope>
    <source>
        <strain evidence="4 6">ATCC BAA-382</strain>
    </source>
</reference>
<dbReference type="InterPro" id="IPR000182">
    <property type="entry name" value="GNAT_dom"/>
</dbReference>
<dbReference type="eggNOG" id="COG0456">
    <property type="taxonomic scope" value="Bacteria"/>
</dbReference>
<feature type="domain" description="N-acetyltransferase" evidence="3">
    <location>
        <begin position="5"/>
        <end position="152"/>
    </location>
</feature>
<dbReference type="AlphaFoldDB" id="R2QH38"/>
<keyword evidence="2" id="KW-0012">Acyltransferase</keyword>
<dbReference type="Gene3D" id="3.40.630.30">
    <property type="match status" value="1"/>
</dbReference>
<dbReference type="STRING" id="155618.RV06_GL000901"/>